<feature type="transmembrane region" description="Helical" evidence="6">
    <location>
        <begin position="175"/>
        <end position="191"/>
    </location>
</feature>
<dbReference type="Gene3D" id="1.20.1720.10">
    <property type="entry name" value="Multidrug resistance protein D"/>
    <property type="match status" value="1"/>
</dbReference>
<feature type="transmembrane region" description="Helical" evidence="6">
    <location>
        <begin position="287"/>
        <end position="308"/>
    </location>
</feature>
<feature type="transmembrane region" description="Helical" evidence="6">
    <location>
        <begin position="55"/>
        <end position="73"/>
    </location>
</feature>
<keyword evidence="3 6" id="KW-0812">Transmembrane</keyword>
<dbReference type="GeneID" id="98294976"/>
<evidence type="ECO:0000313" key="9">
    <source>
        <dbReference type="Proteomes" id="UP000216451"/>
    </source>
</evidence>
<dbReference type="Proteomes" id="UP000216451">
    <property type="component" value="Unassembled WGS sequence"/>
</dbReference>
<evidence type="ECO:0000313" key="8">
    <source>
        <dbReference type="EMBL" id="OZG68476.1"/>
    </source>
</evidence>
<feature type="transmembrane region" description="Helical" evidence="6">
    <location>
        <begin position="249"/>
        <end position="266"/>
    </location>
</feature>
<dbReference type="Gene3D" id="1.20.1250.20">
    <property type="entry name" value="MFS general substrate transporter like domains"/>
    <property type="match status" value="1"/>
</dbReference>
<feature type="transmembrane region" description="Helical" evidence="6">
    <location>
        <begin position="29"/>
        <end position="49"/>
    </location>
</feature>
<protein>
    <submittedName>
        <fullName evidence="8">Major facilitator transporter</fullName>
    </submittedName>
</protein>
<dbReference type="InterPro" id="IPR020846">
    <property type="entry name" value="MFS_dom"/>
</dbReference>
<evidence type="ECO:0000256" key="4">
    <source>
        <dbReference type="ARBA" id="ARBA00022989"/>
    </source>
</evidence>
<feature type="transmembrane region" description="Helical" evidence="6">
    <location>
        <begin position="85"/>
        <end position="102"/>
    </location>
</feature>
<dbReference type="SUPFAM" id="SSF103473">
    <property type="entry name" value="MFS general substrate transporter"/>
    <property type="match status" value="1"/>
</dbReference>
<feature type="transmembrane region" description="Helical" evidence="6">
    <location>
        <begin position="320"/>
        <end position="341"/>
    </location>
</feature>
<keyword evidence="4 6" id="KW-1133">Transmembrane helix</keyword>
<feature type="transmembrane region" description="Helical" evidence="6">
    <location>
        <begin position="417"/>
        <end position="436"/>
    </location>
</feature>
<dbReference type="InterPro" id="IPR036259">
    <property type="entry name" value="MFS_trans_sf"/>
</dbReference>
<dbReference type="OrthoDB" id="7375466at2"/>
<name>A0A261GBW9_9BIFI</name>
<dbReference type="PANTHER" id="PTHR23501">
    <property type="entry name" value="MAJOR FACILITATOR SUPERFAMILY"/>
    <property type="match status" value="1"/>
</dbReference>
<evidence type="ECO:0000256" key="6">
    <source>
        <dbReference type="SAM" id="Phobius"/>
    </source>
</evidence>
<dbReference type="PROSITE" id="PS50850">
    <property type="entry name" value="MFS"/>
    <property type="match status" value="1"/>
</dbReference>
<accession>A0A261GBW9</accession>
<feature type="domain" description="Major facilitator superfamily (MFS) profile" evidence="7">
    <location>
        <begin position="20"/>
        <end position="470"/>
    </location>
</feature>
<dbReference type="PANTHER" id="PTHR23501:SF191">
    <property type="entry name" value="VACUOLAR BASIC AMINO ACID TRANSPORTER 4"/>
    <property type="match status" value="1"/>
</dbReference>
<keyword evidence="2" id="KW-0813">Transport</keyword>
<keyword evidence="5 6" id="KW-0472">Membrane</keyword>
<evidence type="ECO:0000256" key="3">
    <source>
        <dbReference type="ARBA" id="ARBA00022692"/>
    </source>
</evidence>
<feature type="transmembrane region" description="Helical" evidence="6">
    <location>
        <begin position="222"/>
        <end position="243"/>
    </location>
</feature>
<dbReference type="RefSeq" id="WP_094692275.1">
    <property type="nucleotide sequence ID" value="NZ_CALENZ010000002.1"/>
</dbReference>
<dbReference type="GO" id="GO:0022857">
    <property type="term" value="F:transmembrane transporter activity"/>
    <property type="evidence" value="ECO:0007669"/>
    <property type="project" value="InterPro"/>
</dbReference>
<gene>
    <name evidence="8" type="ORF">BAQU_0294</name>
</gene>
<proteinExistence type="predicted"/>
<dbReference type="CDD" id="cd17321">
    <property type="entry name" value="MFS_MMR_MDR_like"/>
    <property type="match status" value="1"/>
</dbReference>
<organism evidence="8 9">
    <name type="scientific">Bifidobacterium aquikefiri</name>
    <dbReference type="NCBI Taxonomy" id="1653207"/>
    <lineage>
        <taxon>Bacteria</taxon>
        <taxon>Bacillati</taxon>
        <taxon>Actinomycetota</taxon>
        <taxon>Actinomycetes</taxon>
        <taxon>Bifidobacteriales</taxon>
        <taxon>Bifidobacteriaceae</taxon>
        <taxon>Bifidobacterium</taxon>
    </lineage>
</organism>
<dbReference type="GO" id="GO:0005886">
    <property type="term" value="C:plasma membrane"/>
    <property type="evidence" value="ECO:0007669"/>
    <property type="project" value="UniProtKB-SubCell"/>
</dbReference>
<dbReference type="EMBL" id="MWXA01000002">
    <property type="protein sequence ID" value="OZG68476.1"/>
    <property type="molecule type" value="Genomic_DNA"/>
</dbReference>
<feature type="transmembrane region" description="Helical" evidence="6">
    <location>
        <begin position="379"/>
        <end position="396"/>
    </location>
</feature>
<feature type="transmembrane region" description="Helical" evidence="6">
    <location>
        <begin position="448"/>
        <end position="466"/>
    </location>
</feature>
<feature type="transmembrane region" description="Helical" evidence="6">
    <location>
        <begin position="353"/>
        <end position="373"/>
    </location>
</feature>
<feature type="transmembrane region" description="Helical" evidence="6">
    <location>
        <begin position="108"/>
        <end position="132"/>
    </location>
</feature>
<feature type="transmembrane region" description="Helical" evidence="6">
    <location>
        <begin position="144"/>
        <end position="169"/>
    </location>
</feature>
<reference evidence="8 9" key="1">
    <citation type="journal article" date="2017" name="BMC Genomics">
        <title>Comparative genomic and phylogenomic analyses of the Bifidobacteriaceae family.</title>
        <authorList>
            <person name="Lugli G.A."/>
            <person name="Milani C."/>
            <person name="Turroni F."/>
            <person name="Duranti S."/>
            <person name="Mancabelli L."/>
            <person name="Mangifesta M."/>
            <person name="Ferrario C."/>
            <person name="Modesto M."/>
            <person name="Mattarelli P."/>
            <person name="Jiri K."/>
            <person name="van Sinderen D."/>
            <person name="Ventura M."/>
        </authorList>
    </citation>
    <scope>NUCLEOTIDE SEQUENCE [LARGE SCALE GENOMIC DNA]</scope>
    <source>
        <strain evidence="8 9">LMG 28769</strain>
    </source>
</reference>
<dbReference type="InterPro" id="IPR011701">
    <property type="entry name" value="MFS"/>
</dbReference>
<dbReference type="Pfam" id="PF07690">
    <property type="entry name" value="MFS_1"/>
    <property type="match status" value="1"/>
</dbReference>
<evidence type="ECO:0000259" key="7">
    <source>
        <dbReference type="PROSITE" id="PS50850"/>
    </source>
</evidence>
<evidence type="ECO:0000256" key="1">
    <source>
        <dbReference type="ARBA" id="ARBA00004429"/>
    </source>
</evidence>
<comment type="subcellular location">
    <subcellularLocation>
        <location evidence="1">Cell inner membrane</location>
        <topology evidence="1">Multi-pass membrane protein</topology>
    </subcellularLocation>
</comment>
<sequence>MTTQRTGSVSQGDALDPDNASWRLGLGTLLQGLNSSMIAVAIGSISLSFPDASAMPWLVSALYFTAAVGSPTFGHLSDLFGAKRIYDIGLAITLMASILGPLSPNIWILILARALLGLGTSAQSPAAIAMVIHLAKTRHTSSSAAVGVISLLGQVSAAIGPLIGGIVIVAFGWHWIFWINIPLIVNAYLWSRKVPSTSAKDFDVSDASTSTRTARRHGMFPSIDPCGIALFCVALIALIYALLGSSTPLAILGLCVSSICFALFYCQERRAPRPFIDFAFISSHPTVTYVYVRTILVNIAFYIVFYGIPQWLESRQGLNAAQAGLLLFPNFLAGVITTRLASSRLTSFTPPQLRRIGSLLLGGSALMSMLLFHFGMHPLILFATFLLGTPSGFNNMGNQLELNRTVRPQQLGQATGMFRTSQFIGAAISTPLVFHILQINSTVSGGDLLMIAIVAVCIIVCMLDLLHHHLQESRHSSVSKKR</sequence>
<comment type="caution">
    <text evidence="8">The sequence shown here is derived from an EMBL/GenBank/DDBJ whole genome shotgun (WGS) entry which is preliminary data.</text>
</comment>
<keyword evidence="9" id="KW-1185">Reference proteome</keyword>
<evidence type="ECO:0000256" key="2">
    <source>
        <dbReference type="ARBA" id="ARBA00022448"/>
    </source>
</evidence>
<evidence type="ECO:0000256" key="5">
    <source>
        <dbReference type="ARBA" id="ARBA00023136"/>
    </source>
</evidence>
<dbReference type="AlphaFoldDB" id="A0A261GBW9"/>